<keyword evidence="1" id="KW-0067">ATP-binding</keyword>
<proteinExistence type="predicted"/>
<protein>
    <submittedName>
        <fullName evidence="1">ATP-dependent DNA helicase</fullName>
    </submittedName>
</protein>
<dbReference type="Proteomes" id="UP000887116">
    <property type="component" value="Unassembled WGS sequence"/>
</dbReference>
<keyword evidence="2" id="KW-1185">Reference proteome</keyword>
<evidence type="ECO:0000313" key="1">
    <source>
        <dbReference type="EMBL" id="GFQ90535.1"/>
    </source>
</evidence>
<keyword evidence="1" id="KW-0378">Hydrolase</keyword>
<keyword evidence="1" id="KW-0347">Helicase</keyword>
<name>A0A8X6FVQ2_TRICU</name>
<organism evidence="1 2">
    <name type="scientific">Trichonephila clavata</name>
    <name type="common">Joro spider</name>
    <name type="synonym">Nephila clavata</name>
    <dbReference type="NCBI Taxonomy" id="2740835"/>
    <lineage>
        <taxon>Eukaryota</taxon>
        <taxon>Metazoa</taxon>
        <taxon>Ecdysozoa</taxon>
        <taxon>Arthropoda</taxon>
        <taxon>Chelicerata</taxon>
        <taxon>Arachnida</taxon>
        <taxon>Araneae</taxon>
        <taxon>Araneomorphae</taxon>
        <taxon>Entelegynae</taxon>
        <taxon>Araneoidea</taxon>
        <taxon>Nephilidae</taxon>
        <taxon>Trichonephila</taxon>
    </lineage>
</organism>
<keyword evidence="1" id="KW-0547">Nucleotide-binding</keyword>
<dbReference type="OrthoDB" id="416437at2759"/>
<sequence>MSLTEFAMLFVPFYPKKGSETEESIDNDSCEEQQNVRCSLITLSDDSKMVDRNVPAVVRVAYFIASSNPQKTSSTVYWGSIYALPLGNGITRRFR</sequence>
<reference evidence="1" key="1">
    <citation type="submission" date="2020-07" db="EMBL/GenBank/DDBJ databases">
        <title>Multicomponent nature underlies the extraordinary mechanical properties of spider dragline silk.</title>
        <authorList>
            <person name="Kono N."/>
            <person name="Nakamura H."/>
            <person name="Mori M."/>
            <person name="Yoshida Y."/>
            <person name="Ohtoshi R."/>
            <person name="Malay A.D."/>
            <person name="Moran D.A.P."/>
            <person name="Tomita M."/>
            <person name="Numata K."/>
            <person name="Arakawa K."/>
        </authorList>
    </citation>
    <scope>NUCLEOTIDE SEQUENCE</scope>
</reference>
<evidence type="ECO:0000313" key="2">
    <source>
        <dbReference type="Proteomes" id="UP000887116"/>
    </source>
</evidence>
<comment type="caution">
    <text evidence="1">The sequence shown here is derived from an EMBL/GenBank/DDBJ whole genome shotgun (WGS) entry which is preliminary data.</text>
</comment>
<accession>A0A8X6FVQ2</accession>
<dbReference type="GO" id="GO:0004386">
    <property type="term" value="F:helicase activity"/>
    <property type="evidence" value="ECO:0007669"/>
    <property type="project" value="UniProtKB-KW"/>
</dbReference>
<gene>
    <name evidence="1" type="primary">HaOG212743</name>
    <name evidence="1" type="ORF">TNCT_6091</name>
</gene>
<dbReference type="AlphaFoldDB" id="A0A8X6FVQ2"/>
<dbReference type="EMBL" id="BMAO01003843">
    <property type="protein sequence ID" value="GFQ90535.1"/>
    <property type="molecule type" value="Genomic_DNA"/>
</dbReference>